<feature type="region of interest" description="Disordered" evidence="1">
    <location>
        <begin position="103"/>
        <end position="123"/>
    </location>
</feature>
<reference evidence="4" key="1">
    <citation type="submission" date="2023-03" db="EMBL/GenBank/DDBJ databases">
        <title>Massive genome expansion in bonnet fungi (Mycena s.s.) driven by repeated elements and novel gene families across ecological guilds.</title>
        <authorList>
            <consortium name="Lawrence Berkeley National Laboratory"/>
            <person name="Harder C.B."/>
            <person name="Miyauchi S."/>
            <person name="Viragh M."/>
            <person name="Kuo A."/>
            <person name="Thoen E."/>
            <person name="Andreopoulos B."/>
            <person name="Lu D."/>
            <person name="Skrede I."/>
            <person name="Drula E."/>
            <person name="Henrissat B."/>
            <person name="Morin E."/>
            <person name="Kohler A."/>
            <person name="Barry K."/>
            <person name="LaButti K."/>
            <person name="Morin E."/>
            <person name="Salamov A."/>
            <person name="Lipzen A."/>
            <person name="Mereny Z."/>
            <person name="Hegedus B."/>
            <person name="Baldrian P."/>
            <person name="Stursova M."/>
            <person name="Weitz H."/>
            <person name="Taylor A."/>
            <person name="Grigoriev I.V."/>
            <person name="Nagy L.G."/>
            <person name="Martin F."/>
            <person name="Kauserud H."/>
        </authorList>
    </citation>
    <scope>NUCLEOTIDE SEQUENCE</scope>
    <source>
        <strain evidence="4">CBHHK188m</strain>
    </source>
</reference>
<evidence type="ECO:0000313" key="5">
    <source>
        <dbReference type="Proteomes" id="UP001215280"/>
    </source>
</evidence>
<evidence type="ECO:0000256" key="1">
    <source>
        <dbReference type="SAM" id="MobiDB-lite"/>
    </source>
</evidence>
<comment type="caution">
    <text evidence="4">The sequence shown here is derived from an EMBL/GenBank/DDBJ whole genome shotgun (WGS) entry which is preliminary data.</text>
</comment>
<proteinExistence type="predicted"/>
<name>A0AAD7K2D2_9AGAR</name>
<keyword evidence="2" id="KW-0812">Transmembrane</keyword>
<feature type="chain" id="PRO_5041907973" evidence="3">
    <location>
        <begin position="27"/>
        <end position="252"/>
    </location>
</feature>
<sequence length="252" mass="27108">MKPFMYRRLILLVAVAVSVTATPARTFPAASTDPVTDTTPASTTTVDVDKASTSFVHWQPGAAHCTFSSPSRVLDIALSSPSATLAAPTSFLTPELEDITGKATDSSFDEQSSGTFPDTASSPGPVPVEFMRMGNIAVAPRVIFGIIFAFALFVALHLALLFLGYRCCCSRRRVVHPHPPPRISVAVYPTPHPYRSSTQTVASGSSDAGDDRKDDVSVRDSGVARVEMLPITRPKPARHHSRPRVPLMESVY</sequence>
<evidence type="ECO:0000313" key="4">
    <source>
        <dbReference type="EMBL" id="KAJ7776801.1"/>
    </source>
</evidence>
<keyword evidence="5" id="KW-1185">Reference proteome</keyword>
<keyword evidence="2" id="KW-1133">Transmembrane helix</keyword>
<feature type="compositionally biased region" description="Polar residues" evidence="1">
    <location>
        <begin position="195"/>
        <end position="206"/>
    </location>
</feature>
<keyword evidence="2" id="KW-0472">Membrane</keyword>
<dbReference type="AlphaFoldDB" id="A0AAD7K2D2"/>
<organism evidence="4 5">
    <name type="scientific">Mycena maculata</name>
    <dbReference type="NCBI Taxonomy" id="230809"/>
    <lineage>
        <taxon>Eukaryota</taxon>
        <taxon>Fungi</taxon>
        <taxon>Dikarya</taxon>
        <taxon>Basidiomycota</taxon>
        <taxon>Agaricomycotina</taxon>
        <taxon>Agaricomycetes</taxon>
        <taxon>Agaricomycetidae</taxon>
        <taxon>Agaricales</taxon>
        <taxon>Marasmiineae</taxon>
        <taxon>Mycenaceae</taxon>
        <taxon>Mycena</taxon>
    </lineage>
</organism>
<protein>
    <submittedName>
        <fullName evidence="4">Uncharacterized protein</fullName>
    </submittedName>
</protein>
<gene>
    <name evidence="4" type="ORF">DFH07DRAFT_766504</name>
</gene>
<keyword evidence="3" id="KW-0732">Signal</keyword>
<evidence type="ECO:0000256" key="2">
    <source>
        <dbReference type="SAM" id="Phobius"/>
    </source>
</evidence>
<accession>A0AAD7K2D2</accession>
<evidence type="ECO:0000256" key="3">
    <source>
        <dbReference type="SAM" id="SignalP"/>
    </source>
</evidence>
<feature type="transmembrane region" description="Helical" evidence="2">
    <location>
        <begin position="142"/>
        <end position="163"/>
    </location>
</feature>
<dbReference type="Proteomes" id="UP001215280">
    <property type="component" value="Unassembled WGS sequence"/>
</dbReference>
<feature type="compositionally biased region" description="Polar residues" evidence="1">
    <location>
        <begin position="103"/>
        <end position="122"/>
    </location>
</feature>
<feature type="signal peptide" evidence="3">
    <location>
        <begin position="1"/>
        <end position="26"/>
    </location>
</feature>
<dbReference type="EMBL" id="JARJLG010000011">
    <property type="protein sequence ID" value="KAJ7776801.1"/>
    <property type="molecule type" value="Genomic_DNA"/>
</dbReference>
<feature type="region of interest" description="Disordered" evidence="1">
    <location>
        <begin position="232"/>
        <end position="252"/>
    </location>
</feature>
<feature type="region of interest" description="Disordered" evidence="1">
    <location>
        <begin position="194"/>
        <end position="217"/>
    </location>
</feature>